<evidence type="ECO:0000313" key="4">
    <source>
        <dbReference type="Proteomes" id="UP000467840"/>
    </source>
</evidence>
<evidence type="ECO:0000256" key="1">
    <source>
        <dbReference type="SAM" id="MobiDB-lite"/>
    </source>
</evidence>
<sequence length="187" mass="20313">MVRSSFLLCVLMMLVIGDAATARNNKIFGLNRVNNDTPELSDVSSLSYSLQAVASMGAGIVSEFYQGFKDKRHTGRRTIEIKPKTSPSAGINKEIQEQSDGPSSNGFPKAMSKIGEGNVSEFDQGFKDEHNTRRRVVEMKRRISPRAGINKEIQEQSDGSSSNGFPKAMGPVAMAPMTATAPVDIEN</sequence>
<protein>
    <submittedName>
        <fullName evidence="3">Uncharacterized protein</fullName>
    </submittedName>
</protein>
<evidence type="ECO:0000256" key="2">
    <source>
        <dbReference type="SAM" id="SignalP"/>
    </source>
</evidence>
<gene>
    <name evidence="3" type="ORF">GH714_025027</name>
</gene>
<keyword evidence="2" id="KW-0732">Signal</keyword>
<keyword evidence="4" id="KW-1185">Reference proteome</keyword>
<evidence type="ECO:0000313" key="3">
    <source>
        <dbReference type="EMBL" id="KAF2308936.1"/>
    </source>
</evidence>
<proteinExistence type="predicted"/>
<feature type="region of interest" description="Disordered" evidence="1">
    <location>
        <begin position="142"/>
        <end position="171"/>
    </location>
</feature>
<organism evidence="3 4">
    <name type="scientific">Hevea brasiliensis</name>
    <name type="common">Para rubber tree</name>
    <name type="synonym">Siphonia brasiliensis</name>
    <dbReference type="NCBI Taxonomy" id="3981"/>
    <lineage>
        <taxon>Eukaryota</taxon>
        <taxon>Viridiplantae</taxon>
        <taxon>Streptophyta</taxon>
        <taxon>Embryophyta</taxon>
        <taxon>Tracheophyta</taxon>
        <taxon>Spermatophyta</taxon>
        <taxon>Magnoliopsida</taxon>
        <taxon>eudicotyledons</taxon>
        <taxon>Gunneridae</taxon>
        <taxon>Pentapetalae</taxon>
        <taxon>rosids</taxon>
        <taxon>fabids</taxon>
        <taxon>Malpighiales</taxon>
        <taxon>Euphorbiaceae</taxon>
        <taxon>Crotonoideae</taxon>
        <taxon>Micrandreae</taxon>
        <taxon>Hevea</taxon>
    </lineage>
</organism>
<feature type="signal peptide" evidence="2">
    <location>
        <begin position="1"/>
        <end position="22"/>
    </location>
</feature>
<feature type="region of interest" description="Disordered" evidence="1">
    <location>
        <begin position="82"/>
        <end position="113"/>
    </location>
</feature>
<dbReference type="Proteomes" id="UP000467840">
    <property type="component" value="Chromosome 17"/>
</dbReference>
<reference evidence="3 4" key="1">
    <citation type="journal article" date="2020" name="Mol. Plant">
        <title>The Chromosome-Based Rubber Tree Genome Provides New Insights into Spurge Genome Evolution and Rubber Biosynthesis.</title>
        <authorList>
            <person name="Liu J."/>
            <person name="Shi C."/>
            <person name="Shi C.C."/>
            <person name="Li W."/>
            <person name="Zhang Q.J."/>
            <person name="Zhang Y."/>
            <person name="Li K."/>
            <person name="Lu H.F."/>
            <person name="Shi C."/>
            <person name="Zhu S.T."/>
            <person name="Xiao Z.Y."/>
            <person name="Nan H."/>
            <person name="Yue Y."/>
            <person name="Zhu X.G."/>
            <person name="Wu Y."/>
            <person name="Hong X.N."/>
            <person name="Fan G.Y."/>
            <person name="Tong Y."/>
            <person name="Zhang D."/>
            <person name="Mao C.L."/>
            <person name="Liu Y.L."/>
            <person name="Hao S.J."/>
            <person name="Liu W.Q."/>
            <person name="Lv M.Q."/>
            <person name="Zhang H.B."/>
            <person name="Liu Y."/>
            <person name="Hu-Tang G.R."/>
            <person name="Wang J.P."/>
            <person name="Wang J.H."/>
            <person name="Sun Y.H."/>
            <person name="Ni S.B."/>
            <person name="Chen W.B."/>
            <person name="Zhang X.C."/>
            <person name="Jiao Y.N."/>
            <person name="Eichler E.E."/>
            <person name="Li G.H."/>
            <person name="Liu X."/>
            <person name="Gao L.Z."/>
        </authorList>
    </citation>
    <scope>NUCLEOTIDE SEQUENCE [LARGE SCALE GENOMIC DNA]</scope>
    <source>
        <strain evidence="4">cv. GT1</strain>
        <tissue evidence="3">Leaf</tissue>
    </source>
</reference>
<comment type="caution">
    <text evidence="3">The sequence shown here is derived from an EMBL/GenBank/DDBJ whole genome shotgun (WGS) entry which is preliminary data.</text>
</comment>
<dbReference type="AlphaFoldDB" id="A0A6A6M9N2"/>
<name>A0A6A6M9N2_HEVBR</name>
<feature type="chain" id="PRO_5025467716" evidence="2">
    <location>
        <begin position="23"/>
        <end position="187"/>
    </location>
</feature>
<accession>A0A6A6M9N2</accession>
<dbReference type="EMBL" id="JAAGAX010000007">
    <property type="protein sequence ID" value="KAF2308936.1"/>
    <property type="molecule type" value="Genomic_DNA"/>
</dbReference>